<reference evidence="1" key="1">
    <citation type="journal article" date="2015" name="Nature">
        <title>Complex archaea that bridge the gap between prokaryotes and eukaryotes.</title>
        <authorList>
            <person name="Spang A."/>
            <person name="Saw J.H."/>
            <person name="Jorgensen S.L."/>
            <person name="Zaremba-Niedzwiedzka K."/>
            <person name="Martijn J."/>
            <person name="Lind A.E."/>
            <person name="van Eijk R."/>
            <person name="Schleper C."/>
            <person name="Guy L."/>
            <person name="Ettema T.J."/>
        </authorList>
    </citation>
    <scope>NUCLEOTIDE SEQUENCE</scope>
</reference>
<feature type="non-terminal residue" evidence="1">
    <location>
        <position position="49"/>
    </location>
</feature>
<name>A0A0F8ZPX6_9ZZZZ</name>
<comment type="caution">
    <text evidence="1">The sequence shown here is derived from an EMBL/GenBank/DDBJ whole genome shotgun (WGS) entry which is preliminary data.</text>
</comment>
<dbReference type="EMBL" id="LAZR01050120">
    <property type="protein sequence ID" value="KKK88070.1"/>
    <property type="molecule type" value="Genomic_DNA"/>
</dbReference>
<protein>
    <submittedName>
        <fullName evidence="1">Uncharacterized protein</fullName>
    </submittedName>
</protein>
<gene>
    <name evidence="1" type="ORF">LCGC14_2746880</name>
</gene>
<proteinExistence type="predicted"/>
<sequence length="49" mass="5193">MGRRIEAEVGVGDEGPQLAVKGTDKAINYWFMSNVVNSNNALLGGNLAD</sequence>
<accession>A0A0F8ZPX6</accession>
<organism evidence="1">
    <name type="scientific">marine sediment metagenome</name>
    <dbReference type="NCBI Taxonomy" id="412755"/>
    <lineage>
        <taxon>unclassified sequences</taxon>
        <taxon>metagenomes</taxon>
        <taxon>ecological metagenomes</taxon>
    </lineage>
</organism>
<dbReference type="AlphaFoldDB" id="A0A0F8ZPX6"/>
<evidence type="ECO:0000313" key="1">
    <source>
        <dbReference type="EMBL" id="KKK88070.1"/>
    </source>
</evidence>